<dbReference type="Pfam" id="PF03575">
    <property type="entry name" value="Peptidase_S51"/>
    <property type="match status" value="1"/>
</dbReference>
<reference evidence="11 12" key="1">
    <citation type="submission" date="2020-04" db="EMBL/GenBank/DDBJ databases">
        <title>Zoogloea sp. G-4-1-14 isolated from soil.</title>
        <authorList>
            <person name="Dahal R.H."/>
        </authorList>
    </citation>
    <scope>NUCLEOTIDE SEQUENCE [LARGE SCALE GENOMIC DNA]</scope>
    <source>
        <strain evidence="11 12">G-4-1-14</strain>
    </source>
</reference>
<dbReference type="SUPFAM" id="SSF52317">
    <property type="entry name" value="Class I glutamine amidotransferase-like"/>
    <property type="match status" value="1"/>
</dbReference>
<dbReference type="PANTHER" id="PTHR36175:SF1">
    <property type="entry name" value="CYANOPHYCINASE"/>
    <property type="match status" value="1"/>
</dbReference>
<dbReference type="InterPro" id="IPR029062">
    <property type="entry name" value="Class_I_gatase-like"/>
</dbReference>
<evidence type="ECO:0000256" key="8">
    <source>
        <dbReference type="ARBA" id="ARBA00022825"/>
    </source>
</evidence>
<sequence length="375" mass="39497">MKKNPTRPAMSGHPQGQGRPRTALRAVLLATALLSAGLVTPALAANKARLSTYDHGKPVDYLPCGAYALPTRAAVLMGGGLDVKEAFRWMIERMADCGSGLTGRPGNLLVIRAGGNPAYDSFIYKLGKLAAVQTVVVPTVDAANSTELEGYIRKAGAIWFTGGDQGDYYNFWKGTLLERVLSDHVRTYGIPVGGTSAGMMILSQYAYIASPSTITSAEALADPFKPDAVTIKRDFWTYGTPFEPLSGTVTDSHFDARDRMGRLLTFLARVIGDGWSSAATARAIGVDQETALLMSTTPGSAGAPSVTLRTVANPGVDGAAYLLRAASNSSLVLAPGLPLTFTRVQVRKLPAISAPSTYELNVDGGQLSSSTGSTY</sequence>
<protein>
    <recommendedName>
        <fullName evidence="5">Cyanophycinase</fullName>
        <ecNumber evidence="4">3.4.15.6</ecNumber>
    </recommendedName>
</protein>
<evidence type="ECO:0000256" key="1">
    <source>
        <dbReference type="ARBA" id="ARBA00001092"/>
    </source>
</evidence>
<evidence type="ECO:0000256" key="3">
    <source>
        <dbReference type="ARBA" id="ARBA00006534"/>
    </source>
</evidence>
<dbReference type="Gene3D" id="3.40.50.880">
    <property type="match status" value="1"/>
</dbReference>
<feature type="chain" id="PRO_5032817193" description="Cyanophycinase" evidence="10">
    <location>
        <begin position="45"/>
        <end position="375"/>
    </location>
</feature>
<dbReference type="CDD" id="cd03145">
    <property type="entry name" value="GAT1_cyanophycinase"/>
    <property type="match status" value="1"/>
</dbReference>
<keyword evidence="8" id="KW-0720">Serine protease</keyword>
<dbReference type="EC" id="3.4.15.6" evidence="4"/>
<dbReference type="PIRSF" id="PIRSF032067">
    <property type="entry name" value="Cyanophycinase"/>
    <property type="match status" value="1"/>
</dbReference>
<keyword evidence="7" id="KW-0378">Hydrolase</keyword>
<evidence type="ECO:0000256" key="9">
    <source>
        <dbReference type="SAM" id="MobiDB-lite"/>
    </source>
</evidence>
<comment type="function">
    <text evidence="2">Exopeptidase that catalyzes the hydrolytic cleavage of multi-L-arginyl-poly-L-aspartic acid (cyanophycin; a water-insoluble reserve polymer) into aspartate-arginine dipeptides.</text>
</comment>
<comment type="similarity">
    <text evidence="3">Belongs to the peptidase S51 family.</text>
</comment>
<proteinExistence type="inferred from homology"/>
<evidence type="ECO:0000256" key="10">
    <source>
        <dbReference type="SAM" id="SignalP"/>
    </source>
</evidence>
<evidence type="ECO:0000256" key="5">
    <source>
        <dbReference type="ARBA" id="ARBA00015719"/>
    </source>
</evidence>
<dbReference type="GO" id="GO:0008236">
    <property type="term" value="F:serine-type peptidase activity"/>
    <property type="evidence" value="ECO:0007669"/>
    <property type="project" value="UniProtKB-KW"/>
</dbReference>
<dbReference type="EMBL" id="JABBGA010000008">
    <property type="protein sequence ID" value="NML26466.1"/>
    <property type="molecule type" value="Genomic_DNA"/>
</dbReference>
<organism evidence="11 12">
    <name type="scientific">Zoogloea dura</name>
    <dbReference type="NCBI Taxonomy" id="2728840"/>
    <lineage>
        <taxon>Bacteria</taxon>
        <taxon>Pseudomonadati</taxon>
        <taxon>Pseudomonadota</taxon>
        <taxon>Betaproteobacteria</taxon>
        <taxon>Rhodocyclales</taxon>
        <taxon>Zoogloeaceae</taxon>
        <taxon>Zoogloea</taxon>
    </lineage>
</organism>
<evidence type="ECO:0000256" key="4">
    <source>
        <dbReference type="ARBA" id="ARBA00013115"/>
    </source>
</evidence>
<keyword evidence="6" id="KW-0645">Protease</keyword>
<dbReference type="Proteomes" id="UP000580043">
    <property type="component" value="Unassembled WGS sequence"/>
</dbReference>
<evidence type="ECO:0000313" key="12">
    <source>
        <dbReference type="Proteomes" id="UP000580043"/>
    </source>
</evidence>
<dbReference type="PANTHER" id="PTHR36175">
    <property type="entry name" value="CYANOPHYCINASE"/>
    <property type="match status" value="1"/>
</dbReference>
<accession>A0A848G6B9</accession>
<keyword evidence="12" id="KW-1185">Reference proteome</keyword>
<evidence type="ECO:0000256" key="2">
    <source>
        <dbReference type="ARBA" id="ARBA00002039"/>
    </source>
</evidence>
<dbReference type="InterPro" id="IPR005320">
    <property type="entry name" value="Peptidase_S51"/>
</dbReference>
<comment type="catalytic activity">
    <reaction evidence="1">
        <text>[L-4-(L-arginin-2-N-yl)aspartate](n) + H2O = [L-4-(L-arginin-2-N-yl)aspartate](n-1) + L-4-(L-arginin-2-N-yl)aspartate</text>
        <dbReference type="Rhea" id="RHEA:12845"/>
        <dbReference type="Rhea" id="RHEA-COMP:13728"/>
        <dbReference type="Rhea" id="RHEA-COMP:13734"/>
        <dbReference type="ChEBI" id="CHEBI:15377"/>
        <dbReference type="ChEBI" id="CHEBI:137986"/>
        <dbReference type="ChEBI" id="CHEBI:137991"/>
        <dbReference type="EC" id="3.4.15.6"/>
    </reaction>
</comment>
<comment type="caution">
    <text evidence="11">The sequence shown here is derived from an EMBL/GenBank/DDBJ whole genome shotgun (WGS) entry which is preliminary data.</text>
</comment>
<evidence type="ECO:0000256" key="7">
    <source>
        <dbReference type="ARBA" id="ARBA00022801"/>
    </source>
</evidence>
<dbReference type="InterPro" id="IPR011811">
    <property type="entry name" value="Peptidase_S51_cyanophycinase"/>
</dbReference>
<dbReference type="GO" id="GO:0008241">
    <property type="term" value="F:peptidyl-dipeptidase activity"/>
    <property type="evidence" value="ECO:0007669"/>
    <property type="project" value="UniProtKB-EC"/>
</dbReference>
<dbReference type="GO" id="GO:0006508">
    <property type="term" value="P:proteolysis"/>
    <property type="evidence" value="ECO:0007669"/>
    <property type="project" value="UniProtKB-KW"/>
</dbReference>
<evidence type="ECO:0000256" key="6">
    <source>
        <dbReference type="ARBA" id="ARBA00022670"/>
    </source>
</evidence>
<feature type="region of interest" description="Disordered" evidence="9">
    <location>
        <begin position="1"/>
        <end position="20"/>
    </location>
</feature>
<gene>
    <name evidence="11" type="ORF">HHL15_11985</name>
</gene>
<name>A0A848G6B9_9RHOO</name>
<dbReference type="AlphaFoldDB" id="A0A848G6B9"/>
<feature type="signal peptide" evidence="10">
    <location>
        <begin position="1"/>
        <end position="44"/>
    </location>
</feature>
<keyword evidence="10" id="KW-0732">Signal</keyword>
<evidence type="ECO:0000313" key="11">
    <source>
        <dbReference type="EMBL" id="NML26466.1"/>
    </source>
</evidence>
<dbReference type="RefSeq" id="WP_169146000.1">
    <property type="nucleotide sequence ID" value="NZ_JABBGA010000008.1"/>
</dbReference>